<evidence type="ECO:0000256" key="6">
    <source>
        <dbReference type="ARBA" id="ARBA00023002"/>
    </source>
</evidence>
<feature type="domain" description="Copper amine oxidase catalytic" evidence="12">
    <location>
        <begin position="247"/>
        <end position="648"/>
    </location>
</feature>
<evidence type="ECO:0000256" key="1">
    <source>
        <dbReference type="ARBA" id="ARBA00001935"/>
    </source>
</evidence>
<protein>
    <recommendedName>
        <fullName evidence="11">Amine oxidase</fullName>
        <ecNumber evidence="11">1.4.3.-</ecNumber>
    </recommendedName>
</protein>
<evidence type="ECO:0000313" key="13">
    <source>
        <dbReference type="EMBL" id="KAF7190935.1"/>
    </source>
</evidence>
<dbReference type="InterPro" id="IPR000269">
    <property type="entry name" value="Cu_amine_oxidase"/>
</dbReference>
<gene>
    <name evidence="13" type="ORF">HII31_08094</name>
</gene>
<dbReference type="EC" id="1.4.3.-" evidence="11"/>
<comment type="cofactor">
    <cofactor evidence="1">
        <name>Cu cation</name>
        <dbReference type="ChEBI" id="CHEBI:23378"/>
    </cofactor>
</comment>
<comment type="subunit">
    <text evidence="3">Homodimer.</text>
</comment>
<dbReference type="GO" id="GO:0008131">
    <property type="term" value="F:primary methylamine oxidase activity"/>
    <property type="evidence" value="ECO:0007669"/>
    <property type="project" value="InterPro"/>
</dbReference>
<comment type="similarity">
    <text evidence="2 11">Belongs to the copper/topaquinone oxidase family.</text>
</comment>
<evidence type="ECO:0000313" key="14">
    <source>
        <dbReference type="Proteomes" id="UP000660729"/>
    </source>
</evidence>
<evidence type="ECO:0000256" key="11">
    <source>
        <dbReference type="RuleBase" id="RU000672"/>
    </source>
</evidence>
<sequence length="787" mass="88530">MAPHPLQQLSLEETKTAKEVLLSEHDSEVLILREIFLQEPAKAELSKFLSLEHSHSLTESSPRPARLAFCQYDVIGNDKIPYFHESVVDVERKIRIKHEVVGKELHAPLKLAEFDHLVDSVKASKEFQDAIAEFELPEGFEVVVEPWPYGGPDLDEDNRRYFQGLIFAQDLRNGNPDSNFYAFPLPLIPVMDAQTKEIIRIDRLATGGKGDGMTGKTHAKKVLDHCRTAEYVPELLAEGTRQDLKPLNVQQPEGTSFTVTDDSLIEWQKWRFRVTFNPREGAVIHDVWYDGRSMFYRLAVSEMTVPYADARAPFQRKQAFDFGDGGAGNCANNLSLGCDCLGVIKYFDGVLVSGDSEIKQSPNVICLHEQDNGIGWKHTNWRTGRAVVTRNRELVVQFIITLANYEYIFAYKFNQSGGIDIETRATGIVSCVNIDAGKVSDYGNVVSPGVLAQNHQHIFAVRIDPAIDGHKNTVIQEESLPVPMNPETNPRGNYYEVVKTPISTSSWADAEPRNNRVFKIVNESKKNPISQRPVGFKLVPPATQLLLADPNSVQASRASFAQHHLWVTKYKDDELYAGGRYTLQSRKEIGGVADAVARKENVQDEDVVVWSVFGLTHNPRVEDWPVMPVEIHQINLRPADFFEANPSIDVPSNRNLESKLAIRNGEQLEDKIKQLGKTFSLQGAIDNEPFIRPYLTKEDVAYLIYHDTLDSLQNGPADDMPVHLHHLAMCVFLTVGPRPGSLFGDRISEDRIKLSDVQIWHAKQLGKFHCTITIRRLKGKNNSVTPA</sequence>
<dbReference type="InterPro" id="IPR036460">
    <property type="entry name" value="Cu_amine_oxidase_C_sf"/>
</dbReference>
<dbReference type="SUPFAM" id="SSF54416">
    <property type="entry name" value="Amine oxidase N-terminal region"/>
    <property type="match status" value="2"/>
</dbReference>
<dbReference type="OrthoDB" id="5379943at2759"/>
<evidence type="ECO:0000256" key="7">
    <source>
        <dbReference type="ARBA" id="ARBA00023008"/>
    </source>
</evidence>
<dbReference type="FunFam" id="2.70.98.20:FF:000001">
    <property type="entry name" value="Amine oxidase"/>
    <property type="match status" value="1"/>
</dbReference>
<keyword evidence="6 11" id="KW-0560">Oxidoreductase</keyword>
<keyword evidence="14" id="KW-1185">Reference proteome</keyword>
<dbReference type="GO" id="GO:0009308">
    <property type="term" value="P:amine metabolic process"/>
    <property type="evidence" value="ECO:0007669"/>
    <property type="project" value="UniProtKB-UniRule"/>
</dbReference>
<evidence type="ECO:0000256" key="2">
    <source>
        <dbReference type="ARBA" id="ARBA00007983"/>
    </source>
</evidence>
<dbReference type="SUPFAM" id="SSF49998">
    <property type="entry name" value="Amine oxidase catalytic domain"/>
    <property type="match status" value="1"/>
</dbReference>
<comment type="caution">
    <text evidence="13">The sequence shown here is derived from an EMBL/GenBank/DDBJ whole genome shotgun (WGS) entry which is preliminary data.</text>
</comment>
<organism evidence="13 14">
    <name type="scientific">Pseudocercospora fuligena</name>
    <dbReference type="NCBI Taxonomy" id="685502"/>
    <lineage>
        <taxon>Eukaryota</taxon>
        <taxon>Fungi</taxon>
        <taxon>Dikarya</taxon>
        <taxon>Ascomycota</taxon>
        <taxon>Pezizomycotina</taxon>
        <taxon>Dothideomycetes</taxon>
        <taxon>Dothideomycetidae</taxon>
        <taxon>Mycosphaerellales</taxon>
        <taxon>Mycosphaerellaceae</taxon>
        <taxon>Pseudocercospora</taxon>
    </lineage>
</organism>
<evidence type="ECO:0000256" key="3">
    <source>
        <dbReference type="ARBA" id="ARBA00011738"/>
    </source>
</evidence>
<keyword evidence="5 9" id="KW-0801">TPQ</keyword>
<feature type="non-terminal residue" evidence="13">
    <location>
        <position position="1"/>
    </location>
</feature>
<dbReference type="PANTHER" id="PTHR10638">
    <property type="entry name" value="COPPER AMINE OXIDASE"/>
    <property type="match status" value="1"/>
</dbReference>
<dbReference type="Proteomes" id="UP000660729">
    <property type="component" value="Unassembled WGS sequence"/>
</dbReference>
<evidence type="ECO:0000259" key="12">
    <source>
        <dbReference type="Pfam" id="PF01179"/>
    </source>
</evidence>
<keyword evidence="8" id="KW-1015">Disulfide bond</keyword>
<evidence type="ECO:0000256" key="8">
    <source>
        <dbReference type="ARBA" id="ARBA00023157"/>
    </source>
</evidence>
<reference evidence="13" key="1">
    <citation type="submission" date="2020-04" db="EMBL/GenBank/DDBJ databases">
        <title>Draft genome resource of the tomato pathogen Pseudocercospora fuligena.</title>
        <authorList>
            <person name="Zaccaron A."/>
        </authorList>
    </citation>
    <scope>NUCLEOTIDE SEQUENCE</scope>
    <source>
        <strain evidence="13">PF001</strain>
    </source>
</reference>
<accession>A0A8H6RFK1</accession>
<feature type="active site" description="Proton acceptor" evidence="9">
    <location>
        <position position="321"/>
    </location>
</feature>
<dbReference type="EMBL" id="JABCIY010000168">
    <property type="protein sequence ID" value="KAF7190935.1"/>
    <property type="molecule type" value="Genomic_DNA"/>
</dbReference>
<name>A0A8H6RFK1_9PEZI</name>
<feature type="active site" description="Schiff-base intermediate with substrate; via topaquinone" evidence="9">
    <location>
        <position position="405"/>
    </location>
</feature>
<dbReference type="PANTHER" id="PTHR10638:SF91">
    <property type="entry name" value="AMINE OXIDASE"/>
    <property type="match status" value="1"/>
</dbReference>
<dbReference type="GO" id="GO:0005507">
    <property type="term" value="F:copper ion binding"/>
    <property type="evidence" value="ECO:0007669"/>
    <property type="project" value="InterPro"/>
</dbReference>
<dbReference type="PROSITE" id="PS01164">
    <property type="entry name" value="COPPER_AMINE_OXID_1"/>
    <property type="match status" value="1"/>
</dbReference>
<dbReference type="Gene3D" id="3.10.450.40">
    <property type="match status" value="2"/>
</dbReference>
<dbReference type="GO" id="GO:0048038">
    <property type="term" value="F:quinone binding"/>
    <property type="evidence" value="ECO:0007669"/>
    <property type="project" value="InterPro"/>
</dbReference>
<evidence type="ECO:0000256" key="9">
    <source>
        <dbReference type="PIRSR" id="PIRSR600269-50"/>
    </source>
</evidence>
<feature type="modified residue" description="2',4',5'-topaquinone" evidence="10">
    <location>
        <position position="405"/>
    </location>
</feature>
<comment type="cofactor">
    <cofactor evidence="11">
        <name>Cu cation</name>
        <dbReference type="ChEBI" id="CHEBI:23378"/>
    </cofactor>
    <text evidence="11">Contains 1 topaquinone per subunit.</text>
</comment>
<dbReference type="InterPro" id="IPR016182">
    <property type="entry name" value="Cu_amine_oxidase_N-reg"/>
</dbReference>
<dbReference type="InterPro" id="IPR015798">
    <property type="entry name" value="Cu_amine_oxidase_C"/>
</dbReference>
<keyword evidence="7 11" id="KW-0186">Copper</keyword>
<comment type="PTM">
    <text evidence="10 11">Topaquinone (TPQ) is generated by copper-dependent autoxidation of a specific tyrosyl residue.</text>
</comment>
<dbReference type="Pfam" id="PF01179">
    <property type="entry name" value="Cu_amine_oxid"/>
    <property type="match status" value="1"/>
</dbReference>
<evidence type="ECO:0000256" key="10">
    <source>
        <dbReference type="PIRSR" id="PIRSR600269-51"/>
    </source>
</evidence>
<dbReference type="AlphaFoldDB" id="A0A8H6RFK1"/>
<proteinExistence type="inferred from homology"/>
<keyword evidence="4 11" id="KW-0479">Metal-binding</keyword>
<dbReference type="InterPro" id="IPR049948">
    <property type="entry name" value="Cu_Am_ox_TPQ-bd"/>
</dbReference>
<evidence type="ECO:0000256" key="5">
    <source>
        <dbReference type="ARBA" id="ARBA00022772"/>
    </source>
</evidence>
<dbReference type="Gene3D" id="2.70.98.20">
    <property type="entry name" value="Copper amine oxidase, catalytic domain"/>
    <property type="match status" value="1"/>
</dbReference>
<evidence type="ECO:0000256" key="4">
    <source>
        <dbReference type="ARBA" id="ARBA00022723"/>
    </source>
</evidence>